<dbReference type="EMBL" id="QEAS01000019">
    <property type="protein sequence ID" value="PWG78913.1"/>
    <property type="molecule type" value="Genomic_DNA"/>
</dbReference>
<dbReference type="SUPFAM" id="SSF50475">
    <property type="entry name" value="FMN-binding split barrel"/>
    <property type="match status" value="1"/>
</dbReference>
<evidence type="ECO:0000313" key="2">
    <source>
        <dbReference type="EMBL" id="PWG78913.1"/>
    </source>
</evidence>
<accession>A0A2U2PC41</accession>
<dbReference type="PANTHER" id="PTHR34818">
    <property type="entry name" value="PROTEIN BLI-3"/>
    <property type="match status" value="1"/>
</dbReference>
<dbReference type="InterPro" id="IPR012349">
    <property type="entry name" value="Split_barrel_FMN-bd"/>
</dbReference>
<evidence type="ECO:0000313" key="3">
    <source>
        <dbReference type="Proteomes" id="UP000245647"/>
    </source>
</evidence>
<keyword evidence="3" id="KW-1185">Reference proteome</keyword>
<dbReference type="AlphaFoldDB" id="A0A2U2PC41"/>
<dbReference type="Proteomes" id="UP000245647">
    <property type="component" value="Unassembled WGS sequence"/>
</dbReference>
<comment type="caution">
    <text evidence="2">The sequence shown here is derived from an EMBL/GenBank/DDBJ whole genome shotgun (WGS) entry which is preliminary data.</text>
</comment>
<sequence length="179" mass="20410">MDSINQQQPEDNFKDLKGTEAIEKMKTLADHAASCFFCSNIKTGIPFSTRPMTVLEVDNKGNFWFLSSDDSFKNEELSKDPFVHLLFQGSSYSDFLNIYGLAEVSKDKEKIRDLWKPELKTWFTEGEDDPRISVIKVEPTEGYYWDHKHGKAIALIKQTVGAIAGKTYDDTIEGKLEVE</sequence>
<gene>
    <name evidence="2" type="ORF">DDR33_19870</name>
</gene>
<dbReference type="Gene3D" id="2.30.110.10">
    <property type="entry name" value="Electron Transport, Fmn-binding Protein, Chain A"/>
    <property type="match status" value="1"/>
</dbReference>
<dbReference type="RefSeq" id="WP_109417550.1">
    <property type="nucleotide sequence ID" value="NZ_QEAS01000019.1"/>
</dbReference>
<organism evidence="2 3">
    <name type="scientific">Pararcticibacter amylolyticus</name>
    <dbReference type="NCBI Taxonomy" id="2173175"/>
    <lineage>
        <taxon>Bacteria</taxon>
        <taxon>Pseudomonadati</taxon>
        <taxon>Bacteroidota</taxon>
        <taxon>Sphingobacteriia</taxon>
        <taxon>Sphingobacteriales</taxon>
        <taxon>Sphingobacteriaceae</taxon>
        <taxon>Pararcticibacter</taxon>
    </lineage>
</organism>
<evidence type="ECO:0000259" key="1">
    <source>
        <dbReference type="Pfam" id="PF16242"/>
    </source>
</evidence>
<feature type="domain" description="General stress protein FMN-binding split barrel" evidence="1">
    <location>
        <begin position="20"/>
        <end position="169"/>
    </location>
</feature>
<dbReference type="Pfam" id="PF16242">
    <property type="entry name" value="Pyrid_ox_like"/>
    <property type="match status" value="1"/>
</dbReference>
<dbReference type="InterPro" id="IPR038725">
    <property type="entry name" value="YdaG_split_barrel_FMN-bd"/>
</dbReference>
<dbReference type="PANTHER" id="PTHR34818:SF1">
    <property type="entry name" value="PROTEIN BLI-3"/>
    <property type="match status" value="1"/>
</dbReference>
<proteinExistence type="predicted"/>
<name>A0A2U2PC41_9SPHI</name>
<reference evidence="2 3" key="1">
    <citation type="submission" date="2018-04" db="EMBL/GenBank/DDBJ databases">
        <title>Pedobacter chongqingensis sp. nov., isolated from a rottenly hemp rope.</title>
        <authorList>
            <person name="Cai Y."/>
        </authorList>
    </citation>
    <scope>NUCLEOTIDE SEQUENCE [LARGE SCALE GENOMIC DNA]</scope>
    <source>
        <strain evidence="2 3">FJ4-8</strain>
    </source>
</reference>
<protein>
    <submittedName>
        <fullName evidence="2">General stress protein</fullName>
    </submittedName>
</protein>
<dbReference type="OrthoDB" id="1432662at2"/>
<dbReference type="InterPro" id="IPR052917">
    <property type="entry name" value="Stress-Dev_Protein"/>
</dbReference>